<organism evidence="6 7">
    <name type="scientific">Vibrio nereis</name>
    <dbReference type="NCBI Taxonomy" id="693"/>
    <lineage>
        <taxon>Bacteria</taxon>
        <taxon>Pseudomonadati</taxon>
        <taxon>Pseudomonadota</taxon>
        <taxon>Gammaproteobacteria</taxon>
        <taxon>Vibrionales</taxon>
        <taxon>Vibrionaceae</taxon>
        <taxon>Vibrio</taxon>
    </lineage>
</organism>
<dbReference type="GO" id="GO:0046685">
    <property type="term" value="P:response to arsenic-containing substance"/>
    <property type="evidence" value="ECO:0007669"/>
    <property type="project" value="UniProtKB-KW"/>
</dbReference>
<keyword evidence="1" id="KW-0059">Arsenical resistance</keyword>
<dbReference type="EMBL" id="LHPJ01000005">
    <property type="protein sequence ID" value="KOO04136.1"/>
    <property type="molecule type" value="Genomic_DNA"/>
</dbReference>
<dbReference type="InterPro" id="IPR051081">
    <property type="entry name" value="HTH_MetalResp_TranReg"/>
</dbReference>
<gene>
    <name evidence="6" type="ORF">AKJ17_04235</name>
</gene>
<dbReference type="GO" id="GO:0003677">
    <property type="term" value="F:DNA binding"/>
    <property type="evidence" value="ECO:0007669"/>
    <property type="project" value="UniProtKB-KW"/>
</dbReference>
<dbReference type="STRING" id="693.AKJ17_04235"/>
<protein>
    <recommendedName>
        <fullName evidence="5">HTH arsR-type domain-containing protein</fullName>
    </recommendedName>
</protein>
<dbReference type="InterPro" id="IPR036390">
    <property type="entry name" value="WH_DNA-bd_sf"/>
</dbReference>
<dbReference type="OrthoDB" id="9793058at2"/>
<evidence type="ECO:0000259" key="5">
    <source>
        <dbReference type="PROSITE" id="PS50987"/>
    </source>
</evidence>
<evidence type="ECO:0000256" key="2">
    <source>
        <dbReference type="ARBA" id="ARBA00023015"/>
    </source>
</evidence>
<evidence type="ECO:0000313" key="7">
    <source>
        <dbReference type="Proteomes" id="UP000037515"/>
    </source>
</evidence>
<dbReference type="PANTHER" id="PTHR33154:SF18">
    <property type="entry name" value="ARSENICAL RESISTANCE OPERON REPRESSOR"/>
    <property type="match status" value="1"/>
</dbReference>
<dbReference type="GO" id="GO:0003700">
    <property type="term" value="F:DNA-binding transcription factor activity"/>
    <property type="evidence" value="ECO:0007669"/>
    <property type="project" value="InterPro"/>
</dbReference>
<dbReference type="Pfam" id="PF01022">
    <property type="entry name" value="HTH_5"/>
    <property type="match status" value="1"/>
</dbReference>
<evidence type="ECO:0000313" key="6">
    <source>
        <dbReference type="EMBL" id="KOO04136.1"/>
    </source>
</evidence>
<dbReference type="Gene3D" id="1.10.10.10">
    <property type="entry name" value="Winged helix-like DNA-binding domain superfamily/Winged helix DNA-binding domain"/>
    <property type="match status" value="1"/>
</dbReference>
<reference evidence="7" key="1">
    <citation type="submission" date="2015-08" db="EMBL/GenBank/DDBJ databases">
        <title>Vibrio galatheae sp. nov., a novel member of the Vibrionaceae family isolated from the Solomon Islands.</title>
        <authorList>
            <person name="Giubergia S."/>
            <person name="Machado H."/>
            <person name="Mateiu R.V."/>
            <person name="Gram L."/>
        </authorList>
    </citation>
    <scope>NUCLEOTIDE SEQUENCE [LARGE SCALE GENOMIC DNA]</scope>
    <source>
        <strain evidence="7">DSM 19584</strain>
    </source>
</reference>
<dbReference type="FunFam" id="1.10.10.10:FF:000279">
    <property type="entry name" value="Transcriptional regulator, ArsR family"/>
    <property type="match status" value="1"/>
</dbReference>
<evidence type="ECO:0000256" key="4">
    <source>
        <dbReference type="ARBA" id="ARBA00023163"/>
    </source>
</evidence>
<dbReference type="Proteomes" id="UP000037515">
    <property type="component" value="Unassembled WGS sequence"/>
</dbReference>
<dbReference type="InterPro" id="IPR011991">
    <property type="entry name" value="ArsR-like_HTH"/>
</dbReference>
<sequence length="111" mass="12806">MVSDPLLLYKALSEETRLKSLLLMQQQGELCVCDLMNALNLSQPKVSRHLAELRKHGLVLDDRRGKWVYYRINPHLEGWVQQILKITLEHNFSVIKKEVSAINSMSCSNDD</sequence>
<evidence type="ECO:0000256" key="3">
    <source>
        <dbReference type="ARBA" id="ARBA00023125"/>
    </source>
</evidence>
<dbReference type="RefSeq" id="WP_053394543.1">
    <property type="nucleotide sequence ID" value="NZ_CANLZT010000002.1"/>
</dbReference>
<dbReference type="PROSITE" id="PS50987">
    <property type="entry name" value="HTH_ARSR_2"/>
    <property type="match status" value="1"/>
</dbReference>
<dbReference type="InterPro" id="IPR001845">
    <property type="entry name" value="HTH_ArsR_DNA-bd_dom"/>
</dbReference>
<feature type="domain" description="HTH arsR-type" evidence="5">
    <location>
        <begin position="1"/>
        <end position="91"/>
    </location>
</feature>
<dbReference type="PRINTS" id="PR00778">
    <property type="entry name" value="HTHARSR"/>
</dbReference>
<dbReference type="InterPro" id="IPR036388">
    <property type="entry name" value="WH-like_DNA-bd_sf"/>
</dbReference>
<dbReference type="InterPro" id="IPR018334">
    <property type="entry name" value="ArsR_HTH"/>
</dbReference>
<dbReference type="PATRIC" id="fig|693.5.peg.858"/>
<keyword evidence="7" id="KW-1185">Reference proteome</keyword>
<dbReference type="PROSITE" id="PS00846">
    <property type="entry name" value="HTH_ARSR_1"/>
    <property type="match status" value="1"/>
</dbReference>
<dbReference type="CDD" id="cd00090">
    <property type="entry name" value="HTH_ARSR"/>
    <property type="match status" value="1"/>
</dbReference>
<dbReference type="NCBIfam" id="NF007528">
    <property type="entry name" value="PRK10141.1"/>
    <property type="match status" value="1"/>
</dbReference>
<keyword evidence="4" id="KW-0804">Transcription</keyword>
<evidence type="ECO:0000256" key="1">
    <source>
        <dbReference type="ARBA" id="ARBA00022849"/>
    </source>
</evidence>
<dbReference type="PANTHER" id="PTHR33154">
    <property type="entry name" value="TRANSCRIPTIONAL REGULATOR, ARSR FAMILY"/>
    <property type="match status" value="1"/>
</dbReference>
<dbReference type="AlphaFoldDB" id="A0A0M0HQ28"/>
<comment type="caution">
    <text evidence="6">The sequence shown here is derived from an EMBL/GenBank/DDBJ whole genome shotgun (WGS) entry which is preliminary data.</text>
</comment>
<accession>A0A0M0HQ28</accession>
<proteinExistence type="predicted"/>
<keyword evidence="2" id="KW-0805">Transcription regulation</keyword>
<dbReference type="SUPFAM" id="SSF46785">
    <property type="entry name" value="Winged helix' DNA-binding domain"/>
    <property type="match status" value="1"/>
</dbReference>
<keyword evidence="3" id="KW-0238">DNA-binding</keyword>
<dbReference type="SMART" id="SM00418">
    <property type="entry name" value="HTH_ARSR"/>
    <property type="match status" value="1"/>
</dbReference>
<dbReference type="NCBIfam" id="NF033788">
    <property type="entry name" value="HTH_metalloreg"/>
    <property type="match status" value="1"/>
</dbReference>
<name>A0A0M0HQ28_VIBNE</name>